<reference evidence="6 7" key="1">
    <citation type="submission" date="2019-09" db="EMBL/GenBank/DDBJ databases">
        <authorList>
            <person name="Liu P."/>
        </authorList>
    </citation>
    <scope>NUCLEOTIDE SEQUENCE [LARGE SCALE GENOMIC DNA]</scope>
    <source>
        <strain evidence="6 7">TRM68085</strain>
    </source>
</reference>
<dbReference type="Proteomes" id="UP000326907">
    <property type="component" value="Unassembled WGS sequence"/>
</dbReference>
<evidence type="ECO:0000313" key="7">
    <source>
        <dbReference type="Proteomes" id="UP000326907"/>
    </source>
</evidence>
<accession>A0A5N5EFD0</accession>
<keyword evidence="1" id="KW-0805">Transcription regulation</keyword>
<protein>
    <submittedName>
        <fullName evidence="6">TetR/AcrR family transcriptional regulator</fullName>
    </submittedName>
</protein>
<keyword evidence="7" id="KW-1185">Reference proteome</keyword>
<dbReference type="InterPro" id="IPR036271">
    <property type="entry name" value="Tet_transcr_reg_TetR-rel_C_sf"/>
</dbReference>
<proteinExistence type="predicted"/>
<dbReference type="Gene3D" id="1.10.357.10">
    <property type="entry name" value="Tetracycline Repressor, domain 2"/>
    <property type="match status" value="1"/>
</dbReference>
<dbReference type="Pfam" id="PF00440">
    <property type="entry name" value="TetR_N"/>
    <property type="match status" value="1"/>
</dbReference>
<dbReference type="PROSITE" id="PS50977">
    <property type="entry name" value="HTH_TETR_2"/>
    <property type="match status" value="1"/>
</dbReference>
<comment type="caution">
    <text evidence="6">The sequence shown here is derived from an EMBL/GenBank/DDBJ whole genome shotgun (WGS) entry which is preliminary data.</text>
</comment>
<keyword evidence="3" id="KW-0804">Transcription</keyword>
<name>A0A5N5EFD0_9ACTN</name>
<dbReference type="RefSeq" id="WP_151512750.1">
    <property type="nucleotide sequence ID" value="NZ_JBMVCA010000002.1"/>
</dbReference>
<gene>
    <name evidence="6" type="ORF">F5983_27860</name>
</gene>
<dbReference type="Gene3D" id="1.10.10.60">
    <property type="entry name" value="Homeodomain-like"/>
    <property type="match status" value="1"/>
</dbReference>
<evidence type="ECO:0000256" key="4">
    <source>
        <dbReference type="PROSITE-ProRule" id="PRU00335"/>
    </source>
</evidence>
<dbReference type="GO" id="GO:0003677">
    <property type="term" value="F:DNA binding"/>
    <property type="evidence" value="ECO:0007669"/>
    <property type="project" value="UniProtKB-UniRule"/>
</dbReference>
<dbReference type="PANTHER" id="PTHR47506:SF1">
    <property type="entry name" value="HTH-TYPE TRANSCRIPTIONAL REGULATOR YJDC"/>
    <property type="match status" value="1"/>
</dbReference>
<dbReference type="SUPFAM" id="SSF48498">
    <property type="entry name" value="Tetracyclin repressor-like, C-terminal domain"/>
    <property type="match status" value="1"/>
</dbReference>
<evidence type="ECO:0000256" key="3">
    <source>
        <dbReference type="ARBA" id="ARBA00023163"/>
    </source>
</evidence>
<feature type="domain" description="HTH tetR-type" evidence="5">
    <location>
        <begin position="9"/>
        <end position="69"/>
    </location>
</feature>
<evidence type="ECO:0000259" key="5">
    <source>
        <dbReference type="PROSITE" id="PS50977"/>
    </source>
</evidence>
<sequence length="215" mass="22812">MAGRGRPRAFDRDEALHKALGVFWERGYQATSMSDLTAAMGINSPSIYAAYGSKEKLFKEAVTLYTATEGRYTRRALDEQPTARAAVTVMLQDNAAAYADPATPAGCLTVLAAPIPVRENASVAAHLARMRAEVRDLIRLRVERGIEDGDVRPDADAPAIALLYSTVLNGLSIQSRDGVPLPGLQQTVAAAMAAWDALAAPDGEPTGGTFGGPER</sequence>
<evidence type="ECO:0000256" key="2">
    <source>
        <dbReference type="ARBA" id="ARBA00023125"/>
    </source>
</evidence>
<evidence type="ECO:0000313" key="6">
    <source>
        <dbReference type="EMBL" id="KAB2589247.1"/>
    </source>
</evidence>
<organism evidence="6 7">
    <name type="scientific">Streptomyces arboris</name>
    <dbReference type="NCBI Taxonomy" id="2600619"/>
    <lineage>
        <taxon>Bacteria</taxon>
        <taxon>Bacillati</taxon>
        <taxon>Actinomycetota</taxon>
        <taxon>Actinomycetes</taxon>
        <taxon>Kitasatosporales</taxon>
        <taxon>Streptomycetaceae</taxon>
        <taxon>Streptomyces</taxon>
    </lineage>
</organism>
<dbReference type="Pfam" id="PF16925">
    <property type="entry name" value="TetR_C_13"/>
    <property type="match status" value="1"/>
</dbReference>
<dbReference type="PANTHER" id="PTHR47506">
    <property type="entry name" value="TRANSCRIPTIONAL REGULATORY PROTEIN"/>
    <property type="match status" value="1"/>
</dbReference>
<keyword evidence="2 4" id="KW-0238">DNA-binding</keyword>
<dbReference type="EMBL" id="VYUA01000033">
    <property type="protein sequence ID" value="KAB2589247.1"/>
    <property type="molecule type" value="Genomic_DNA"/>
</dbReference>
<dbReference type="SUPFAM" id="SSF46689">
    <property type="entry name" value="Homeodomain-like"/>
    <property type="match status" value="1"/>
</dbReference>
<dbReference type="InterPro" id="IPR009057">
    <property type="entry name" value="Homeodomain-like_sf"/>
</dbReference>
<dbReference type="InterPro" id="IPR001647">
    <property type="entry name" value="HTH_TetR"/>
</dbReference>
<dbReference type="AlphaFoldDB" id="A0A5N5EFD0"/>
<feature type="DNA-binding region" description="H-T-H motif" evidence="4">
    <location>
        <begin position="32"/>
        <end position="51"/>
    </location>
</feature>
<dbReference type="InterPro" id="IPR011075">
    <property type="entry name" value="TetR_C"/>
</dbReference>
<evidence type="ECO:0000256" key="1">
    <source>
        <dbReference type="ARBA" id="ARBA00023015"/>
    </source>
</evidence>